<sequence>MSNIVPLTDLCIVCLASLSPVPHNSGEPYITSVPHNSGKLYITSVPHHSGELYSVSRGLVMNTGKKQTKHPCQ</sequence>
<protein>
    <recommendedName>
        <fullName evidence="3">Secreted protein</fullName>
    </recommendedName>
</protein>
<evidence type="ECO:0000313" key="2">
    <source>
        <dbReference type="EMBL" id="CEK77269.1"/>
    </source>
</evidence>
<evidence type="ECO:0008006" key="3">
    <source>
        <dbReference type="Google" id="ProtNLM"/>
    </source>
</evidence>
<dbReference type="EMBL" id="HACG01030404">
    <property type="protein sequence ID" value="CEK77269.1"/>
    <property type="molecule type" value="Transcribed_RNA"/>
</dbReference>
<feature type="signal peptide" evidence="1">
    <location>
        <begin position="1"/>
        <end position="26"/>
    </location>
</feature>
<proteinExistence type="predicted"/>
<accession>A0A0B7A8F5</accession>
<keyword evidence="1" id="KW-0732">Signal</keyword>
<reference evidence="2" key="1">
    <citation type="submission" date="2014-12" db="EMBL/GenBank/DDBJ databases">
        <title>Insight into the proteome of Arion vulgaris.</title>
        <authorList>
            <person name="Aradska J."/>
            <person name="Bulat T."/>
            <person name="Smidak R."/>
            <person name="Sarate P."/>
            <person name="Gangsoo J."/>
            <person name="Sialana F."/>
            <person name="Bilban M."/>
            <person name="Lubec G."/>
        </authorList>
    </citation>
    <scope>NUCLEOTIDE SEQUENCE</scope>
    <source>
        <tissue evidence="2">Skin</tissue>
    </source>
</reference>
<evidence type="ECO:0000256" key="1">
    <source>
        <dbReference type="SAM" id="SignalP"/>
    </source>
</evidence>
<organism evidence="2">
    <name type="scientific">Arion vulgaris</name>
    <dbReference type="NCBI Taxonomy" id="1028688"/>
    <lineage>
        <taxon>Eukaryota</taxon>
        <taxon>Metazoa</taxon>
        <taxon>Spiralia</taxon>
        <taxon>Lophotrochozoa</taxon>
        <taxon>Mollusca</taxon>
        <taxon>Gastropoda</taxon>
        <taxon>Heterobranchia</taxon>
        <taxon>Euthyneura</taxon>
        <taxon>Panpulmonata</taxon>
        <taxon>Eupulmonata</taxon>
        <taxon>Stylommatophora</taxon>
        <taxon>Helicina</taxon>
        <taxon>Arionoidea</taxon>
        <taxon>Arionidae</taxon>
        <taxon>Arion</taxon>
    </lineage>
</organism>
<feature type="chain" id="PRO_5002112656" description="Secreted protein" evidence="1">
    <location>
        <begin position="27"/>
        <end position="73"/>
    </location>
</feature>
<dbReference type="AlphaFoldDB" id="A0A0B7A8F5"/>
<name>A0A0B7A8F5_9EUPU</name>
<gene>
    <name evidence="2" type="primary">ORF103773</name>
</gene>